<dbReference type="Proteomes" id="UP000814176">
    <property type="component" value="Unassembled WGS sequence"/>
</dbReference>
<feature type="transmembrane region" description="Helical" evidence="1">
    <location>
        <begin position="65"/>
        <end position="90"/>
    </location>
</feature>
<evidence type="ECO:0000313" key="3">
    <source>
        <dbReference type="Proteomes" id="UP000814176"/>
    </source>
</evidence>
<feature type="transmembrane region" description="Helical" evidence="1">
    <location>
        <begin position="31"/>
        <end position="53"/>
    </location>
</feature>
<accession>A0ABQ8KD52</accession>
<feature type="transmembrane region" description="Helical" evidence="1">
    <location>
        <begin position="148"/>
        <end position="168"/>
    </location>
</feature>
<evidence type="ECO:0000313" key="2">
    <source>
        <dbReference type="EMBL" id="KAH9835572.1"/>
    </source>
</evidence>
<keyword evidence="3" id="KW-1185">Reference proteome</keyword>
<feature type="transmembrane region" description="Helical" evidence="1">
    <location>
        <begin position="97"/>
        <end position="117"/>
    </location>
</feature>
<dbReference type="RefSeq" id="XP_047777949.1">
    <property type="nucleotide sequence ID" value="XM_047921626.1"/>
</dbReference>
<protein>
    <recommendedName>
        <fullName evidence="4">MARVEL domain-containing protein</fullName>
    </recommendedName>
</protein>
<dbReference type="EMBL" id="JADCUA010000012">
    <property type="protein sequence ID" value="KAH9835572.1"/>
    <property type="molecule type" value="Genomic_DNA"/>
</dbReference>
<dbReference type="GeneID" id="72002358"/>
<organism evidence="2 3">
    <name type="scientific">Rhodofomes roseus</name>
    <dbReference type="NCBI Taxonomy" id="34475"/>
    <lineage>
        <taxon>Eukaryota</taxon>
        <taxon>Fungi</taxon>
        <taxon>Dikarya</taxon>
        <taxon>Basidiomycota</taxon>
        <taxon>Agaricomycotina</taxon>
        <taxon>Agaricomycetes</taxon>
        <taxon>Polyporales</taxon>
        <taxon>Rhodofomes</taxon>
    </lineage>
</organism>
<keyword evidence="1" id="KW-0472">Membrane</keyword>
<name>A0ABQ8KD52_9APHY</name>
<keyword evidence="1" id="KW-1133">Transmembrane helix</keyword>
<evidence type="ECO:0000256" key="1">
    <source>
        <dbReference type="SAM" id="Phobius"/>
    </source>
</evidence>
<reference evidence="2 3" key="1">
    <citation type="journal article" date="2021" name="Environ. Microbiol.">
        <title>Gene family expansions and transcriptome signatures uncover fungal adaptations to wood decay.</title>
        <authorList>
            <person name="Hage H."/>
            <person name="Miyauchi S."/>
            <person name="Viragh M."/>
            <person name="Drula E."/>
            <person name="Min B."/>
            <person name="Chaduli D."/>
            <person name="Navarro D."/>
            <person name="Favel A."/>
            <person name="Norest M."/>
            <person name="Lesage-Meessen L."/>
            <person name="Balint B."/>
            <person name="Merenyi Z."/>
            <person name="de Eugenio L."/>
            <person name="Morin E."/>
            <person name="Martinez A.T."/>
            <person name="Baldrian P."/>
            <person name="Stursova M."/>
            <person name="Martinez M.J."/>
            <person name="Novotny C."/>
            <person name="Magnuson J.K."/>
            <person name="Spatafora J.W."/>
            <person name="Maurice S."/>
            <person name="Pangilinan J."/>
            <person name="Andreopoulos W."/>
            <person name="LaButti K."/>
            <person name="Hundley H."/>
            <person name="Na H."/>
            <person name="Kuo A."/>
            <person name="Barry K."/>
            <person name="Lipzen A."/>
            <person name="Henrissat B."/>
            <person name="Riley R."/>
            <person name="Ahrendt S."/>
            <person name="Nagy L.G."/>
            <person name="Grigoriev I.V."/>
            <person name="Martin F."/>
            <person name="Rosso M.N."/>
        </authorList>
    </citation>
    <scope>NUCLEOTIDE SEQUENCE [LARGE SCALE GENOMIC DNA]</scope>
    <source>
        <strain evidence="2 3">CIRM-BRFM 1785</strain>
    </source>
</reference>
<sequence>MSPIPPLYPPPSATKLRRRNRLLPRGSSHPYLFTLMTLTATTELGLTAFLISAGSQTYTWASPGYYSLLILVCFMAAWTVLFSGAYVLWALDGGVHLLANVASSVIWLLITSVLWGAGAGLMHSSRVSSNCPESASITRCRQTVTVEALGWTEFGLCCLTLGATLFWLRQSIRKSGYARDSRTFV</sequence>
<keyword evidence="1" id="KW-0812">Transmembrane</keyword>
<gene>
    <name evidence="2" type="ORF">C8Q71DRAFT_724229</name>
</gene>
<proteinExistence type="predicted"/>
<comment type="caution">
    <text evidence="2">The sequence shown here is derived from an EMBL/GenBank/DDBJ whole genome shotgun (WGS) entry which is preliminary data.</text>
</comment>
<evidence type="ECO:0008006" key="4">
    <source>
        <dbReference type="Google" id="ProtNLM"/>
    </source>
</evidence>